<accession>A0A1I7SYE1</accession>
<keyword evidence="1" id="KW-1185">Reference proteome</keyword>
<reference evidence="2" key="1">
    <citation type="submission" date="2016-11" db="UniProtKB">
        <authorList>
            <consortium name="WormBaseParasite"/>
        </authorList>
    </citation>
    <scope>IDENTIFICATION</scope>
</reference>
<dbReference type="Proteomes" id="UP000095282">
    <property type="component" value="Unplaced"/>
</dbReference>
<dbReference type="WBParaSite" id="Csp11.Scaffold295.g779.t1">
    <property type="protein sequence ID" value="Csp11.Scaffold295.g779.t1"/>
    <property type="gene ID" value="Csp11.Scaffold295.g779"/>
</dbReference>
<dbReference type="eggNOG" id="ENOG502RVPF">
    <property type="taxonomic scope" value="Eukaryota"/>
</dbReference>
<proteinExistence type="predicted"/>
<evidence type="ECO:0000313" key="2">
    <source>
        <dbReference type="WBParaSite" id="Csp11.Scaffold295.g779.t1"/>
    </source>
</evidence>
<evidence type="ECO:0000313" key="1">
    <source>
        <dbReference type="Proteomes" id="UP000095282"/>
    </source>
</evidence>
<sequence length="267" mass="31032">MDVVKIDGKHLEVCSLVGTSKYATDYHVCVVVCKASEKKEIMEAIYNRLDSLFGKNKPVTISVHTDDMLPKFPKTEATVLSLNCKKRAHYERIEEYFETVPIQKYIELVEMIPRLNKNSKFYKAEGLAINNGGGETEDILLNFKGKTAEIYRSVICDESIVRLLKKWKYGEEFHFLELLKIEPFEPKNVERIHQELEIQTFPAGVKIPAFEYDNSYFYFSFFLLSAMKYIVREDGIVAYITLDYGKLMFQVKNFTEKEMVESGFSIR</sequence>
<organism evidence="1 2">
    <name type="scientific">Caenorhabditis tropicalis</name>
    <dbReference type="NCBI Taxonomy" id="1561998"/>
    <lineage>
        <taxon>Eukaryota</taxon>
        <taxon>Metazoa</taxon>
        <taxon>Ecdysozoa</taxon>
        <taxon>Nematoda</taxon>
        <taxon>Chromadorea</taxon>
        <taxon>Rhabditida</taxon>
        <taxon>Rhabditina</taxon>
        <taxon>Rhabditomorpha</taxon>
        <taxon>Rhabditoidea</taxon>
        <taxon>Rhabditidae</taxon>
        <taxon>Peloderinae</taxon>
        <taxon>Caenorhabditis</taxon>
    </lineage>
</organism>
<protein>
    <submittedName>
        <fullName evidence="2">FTH domain-containing protein</fullName>
    </submittedName>
</protein>
<dbReference type="PANTHER" id="PTHR21503:SF8">
    <property type="entry name" value="F-BOX ASSOCIATED DOMAIN-CONTAINING PROTEIN-RELATED"/>
    <property type="match status" value="1"/>
</dbReference>
<name>A0A1I7SYE1_9PELO</name>
<dbReference type="PANTHER" id="PTHR21503">
    <property type="entry name" value="F-BOX-CONTAINING HYPOTHETICAL PROTEIN C.ELEGANS"/>
    <property type="match status" value="1"/>
</dbReference>
<dbReference type="AlphaFoldDB" id="A0A1I7SYE1"/>